<dbReference type="PROSITE" id="PS01124">
    <property type="entry name" value="HTH_ARAC_FAMILY_2"/>
    <property type="match status" value="1"/>
</dbReference>
<keyword evidence="2" id="KW-0238">DNA-binding</keyword>
<dbReference type="PRINTS" id="PR00032">
    <property type="entry name" value="HTHARAC"/>
</dbReference>
<keyword evidence="1" id="KW-0805">Transcription regulation</keyword>
<dbReference type="InterPro" id="IPR003313">
    <property type="entry name" value="AraC-bd"/>
</dbReference>
<comment type="caution">
    <text evidence="5">The sequence shown here is derived from an EMBL/GenBank/DDBJ whole genome shotgun (WGS) entry which is preliminary data.</text>
</comment>
<dbReference type="SMART" id="SM00342">
    <property type="entry name" value="HTH_ARAC"/>
    <property type="match status" value="1"/>
</dbReference>
<dbReference type="EMBL" id="BSSQ01000020">
    <property type="protein sequence ID" value="GLX70838.1"/>
    <property type="molecule type" value="Genomic_DNA"/>
</dbReference>
<dbReference type="Pfam" id="PF02311">
    <property type="entry name" value="AraC_binding"/>
    <property type="match status" value="1"/>
</dbReference>
<evidence type="ECO:0000259" key="4">
    <source>
        <dbReference type="PROSITE" id="PS01124"/>
    </source>
</evidence>
<evidence type="ECO:0000313" key="5">
    <source>
        <dbReference type="EMBL" id="GLX70838.1"/>
    </source>
</evidence>
<evidence type="ECO:0000313" key="6">
    <source>
        <dbReference type="Proteomes" id="UP001157114"/>
    </source>
</evidence>
<accession>A0ABQ6GKS1</accession>
<dbReference type="PANTHER" id="PTHR43280:SF28">
    <property type="entry name" value="HTH-TYPE TRANSCRIPTIONAL ACTIVATOR RHAS"/>
    <property type="match status" value="1"/>
</dbReference>
<evidence type="ECO:0000256" key="2">
    <source>
        <dbReference type="ARBA" id="ARBA00023125"/>
    </source>
</evidence>
<dbReference type="Proteomes" id="UP001157114">
    <property type="component" value="Unassembled WGS sequence"/>
</dbReference>
<feature type="domain" description="HTH araC/xylS-type" evidence="4">
    <location>
        <begin position="194"/>
        <end position="292"/>
    </location>
</feature>
<dbReference type="SUPFAM" id="SSF51215">
    <property type="entry name" value="Regulatory protein AraC"/>
    <property type="match status" value="1"/>
</dbReference>
<dbReference type="Pfam" id="PF12833">
    <property type="entry name" value="HTH_18"/>
    <property type="match status" value="1"/>
</dbReference>
<proteinExistence type="predicted"/>
<dbReference type="InterPro" id="IPR009057">
    <property type="entry name" value="Homeodomain-like_sf"/>
</dbReference>
<dbReference type="InterPro" id="IPR020449">
    <property type="entry name" value="Tscrpt_reg_AraC-type_HTH"/>
</dbReference>
<protein>
    <submittedName>
        <fullName evidence="5">AraC family transcriptional regulator</fullName>
    </submittedName>
</protein>
<dbReference type="InterPro" id="IPR014710">
    <property type="entry name" value="RmlC-like_jellyroll"/>
</dbReference>
<dbReference type="InterPro" id="IPR018060">
    <property type="entry name" value="HTH_AraC"/>
</dbReference>
<evidence type="ECO:0000256" key="1">
    <source>
        <dbReference type="ARBA" id="ARBA00023015"/>
    </source>
</evidence>
<dbReference type="InterPro" id="IPR018062">
    <property type="entry name" value="HTH_AraC-typ_CS"/>
</dbReference>
<sequence>MERILGSQAYMKDEFPFWINRTKQATVAEHGHEFIELVYVVQGQGVHIFQGNHYNIQAGDVFIINPGETHAYSVEPGERMEIVNCLFMPSFIPDALLKELEITASMDYFYVHPFLKQDVRFNHYLNLNGLEASSVLTLLESMIREFSSRDSGHATLIRLQMVELLLLLSRYYANMQSHRIQRSSRQSERVMMARRISGYLERHFDKKITLQALAGLFNVSTRQLNRLVREEFGKSIFDLLHEIRIERAKRMLLESDEKVIYIATMVGYDDPSFFSRLFVRYAGCSPREYRTGSIASQKERSG</sequence>
<keyword evidence="6" id="KW-1185">Reference proteome</keyword>
<dbReference type="RefSeq" id="WP_284241619.1">
    <property type="nucleotide sequence ID" value="NZ_BSSQ01000020.1"/>
</dbReference>
<gene>
    <name evidence="5" type="primary">rhaR_4</name>
    <name evidence="5" type="ORF">MU1_51850</name>
</gene>
<dbReference type="InterPro" id="IPR037923">
    <property type="entry name" value="HTH-like"/>
</dbReference>
<dbReference type="PROSITE" id="PS00041">
    <property type="entry name" value="HTH_ARAC_FAMILY_1"/>
    <property type="match status" value="1"/>
</dbReference>
<dbReference type="Gene3D" id="2.60.120.10">
    <property type="entry name" value="Jelly Rolls"/>
    <property type="match status" value="1"/>
</dbReference>
<dbReference type="PANTHER" id="PTHR43280">
    <property type="entry name" value="ARAC-FAMILY TRANSCRIPTIONAL REGULATOR"/>
    <property type="match status" value="1"/>
</dbReference>
<reference evidence="5 6" key="1">
    <citation type="submission" date="2023-03" db="EMBL/GenBank/DDBJ databases">
        <title>Draft genome sequence of the bacteria which degrade cell wall of Tricholomamatutake.</title>
        <authorList>
            <person name="Konishi Y."/>
            <person name="Fukuta Y."/>
            <person name="Shirasaka N."/>
        </authorList>
    </citation>
    <scope>NUCLEOTIDE SEQUENCE [LARGE SCALE GENOMIC DNA]</scope>
    <source>
        <strain evidence="6">mu1</strain>
    </source>
</reference>
<organism evidence="5 6">
    <name type="scientific">Paenibacillus glycanilyticus</name>
    <dbReference type="NCBI Taxonomy" id="126569"/>
    <lineage>
        <taxon>Bacteria</taxon>
        <taxon>Bacillati</taxon>
        <taxon>Bacillota</taxon>
        <taxon>Bacilli</taxon>
        <taxon>Bacillales</taxon>
        <taxon>Paenibacillaceae</taxon>
        <taxon>Paenibacillus</taxon>
    </lineage>
</organism>
<keyword evidence="3" id="KW-0804">Transcription</keyword>
<dbReference type="SUPFAM" id="SSF46689">
    <property type="entry name" value="Homeodomain-like"/>
    <property type="match status" value="1"/>
</dbReference>
<dbReference type="Gene3D" id="1.10.10.60">
    <property type="entry name" value="Homeodomain-like"/>
    <property type="match status" value="2"/>
</dbReference>
<evidence type="ECO:0000256" key="3">
    <source>
        <dbReference type="ARBA" id="ARBA00023163"/>
    </source>
</evidence>
<name>A0ABQ6GKS1_9BACL</name>